<accession>A0A8J6AUV5</accession>
<dbReference type="EMBL" id="JAHDYR010000012">
    <property type="protein sequence ID" value="KAG9395341.1"/>
    <property type="molecule type" value="Genomic_DNA"/>
</dbReference>
<evidence type="ECO:0000313" key="2">
    <source>
        <dbReference type="Proteomes" id="UP000717585"/>
    </source>
</evidence>
<reference evidence="1" key="1">
    <citation type="submission" date="2021-05" db="EMBL/GenBank/DDBJ databases">
        <title>A free-living protist that lacks canonical eukaryotic 1 DNA replication and segregation systems.</title>
        <authorList>
            <person name="Salas-Leiva D.E."/>
            <person name="Tromer E.C."/>
            <person name="Curtis B.A."/>
            <person name="Jerlstrom-Hultqvist J."/>
            <person name="Kolisko M."/>
            <person name="Yi Z."/>
            <person name="Salas-Leiva J.S."/>
            <person name="Gallot-Lavallee L."/>
            <person name="Kops G.J.P.L."/>
            <person name="Archibald J.M."/>
            <person name="Simpson A.G.B."/>
            <person name="Roger A.J."/>
        </authorList>
    </citation>
    <scope>NUCLEOTIDE SEQUENCE</scope>
    <source>
        <strain evidence="1">BICM</strain>
    </source>
</reference>
<protein>
    <submittedName>
        <fullName evidence="1">Uncharacterized protein</fullName>
    </submittedName>
</protein>
<keyword evidence="2" id="KW-1185">Reference proteome</keyword>
<organism evidence="1 2">
    <name type="scientific">Carpediemonas membranifera</name>
    <dbReference type="NCBI Taxonomy" id="201153"/>
    <lineage>
        <taxon>Eukaryota</taxon>
        <taxon>Metamonada</taxon>
        <taxon>Carpediemonas-like organisms</taxon>
        <taxon>Carpediemonas</taxon>
    </lineage>
</organism>
<name>A0A8J6AUV5_9EUKA</name>
<sequence>MAANRESCPGPSGMDFTLLWQMEVASHNELPMLDFMLGGLAFGEWRSRRYAKRIEHAQPLYAFTDENPLRSAFDDVGSVLDAGVPDLVEDKGTYVSLHELSR</sequence>
<comment type="caution">
    <text evidence="1">The sequence shown here is derived from an EMBL/GenBank/DDBJ whole genome shotgun (WGS) entry which is preliminary data.</text>
</comment>
<evidence type="ECO:0000313" key="1">
    <source>
        <dbReference type="EMBL" id="KAG9395341.1"/>
    </source>
</evidence>
<gene>
    <name evidence="1" type="ORF">J8273_0582</name>
</gene>
<dbReference type="AlphaFoldDB" id="A0A8J6AUV5"/>
<dbReference type="Proteomes" id="UP000717585">
    <property type="component" value="Unassembled WGS sequence"/>
</dbReference>
<proteinExistence type="predicted"/>